<dbReference type="EMBL" id="JAAGMN010007214">
    <property type="protein sequence ID" value="NEE18170.1"/>
    <property type="molecule type" value="Genomic_DNA"/>
</dbReference>
<name>A0A6G3XKX1_9ACTN</name>
<dbReference type="InterPro" id="IPR015421">
    <property type="entry name" value="PyrdxlP-dep_Trfase_major"/>
</dbReference>
<evidence type="ECO:0000256" key="1">
    <source>
        <dbReference type="ARBA" id="ARBA00022576"/>
    </source>
</evidence>
<dbReference type="InterPro" id="IPR015424">
    <property type="entry name" value="PyrdxlP-dep_Trfase"/>
</dbReference>
<keyword evidence="3" id="KW-0663">Pyridoxal phosphate</keyword>
<dbReference type="Gene3D" id="3.40.640.10">
    <property type="entry name" value="Type I PLP-dependent aspartate aminotransferase-like (Major domain)"/>
    <property type="match status" value="1"/>
</dbReference>
<accession>A0A6G3XKX1</accession>
<reference evidence="5" key="1">
    <citation type="submission" date="2020-01" db="EMBL/GenBank/DDBJ databases">
        <title>Insect and environment-associated Actinomycetes.</title>
        <authorList>
            <person name="Currrie C."/>
            <person name="Chevrette M."/>
            <person name="Carlson C."/>
            <person name="Stubbendieck R."/>
            <person name="Wendt-Pienkowski E."/>
        </authorList>
    </citation>
    <scope>NUCLEOTIDE SEQUENCE</scope>
    <source>
        <strain evidence="5">SID7499</strain>
    </source>
</reference>
<dbReference type="Pfam" id="PF00155">
    <property type="entry name" value="Aminotran_1_2"/>
    <property type="match status" value="1"/>
</dbReference>
<dbReference type="GO" id="GO:0008483">
    <property type="term" value="F:transaminase activity"/>
    <property type="evidence" value="ECO:0007669"/>
    <property type="project" value="UniProtKB-KW"/>
</dbReference>
<gene>
    <name evidence="5" type="ORF">G3M58_68360</name>
</gene>
<dbReference type="AlphaFoldDB" id="A0A6G3XKX1"/>
<evidence type="ECO:0000256" key="3">
    <source>
        <dbReference type="ARBA" id="ARBA00022898"/>
    </source>
</evidence>
<sequence>PLTDGEVHDLDAMAEAITDRTRLIFVCNPNNPTGTVVRRAELERFLDRVPSDVLVVLDEAYKEFIRDADVPDGIEIYRDRPNVAVLRTFS</sequence>
<proteinExistence type="predicted"/>
<dbReference type="PANTHER" id="PTHR43643:SF3">
    <property type="entry name" value="HISTIDINOL-PHOSPHATE AMINOTRANSFERASE"/>
    <property type="match status" value="1"/>
</dbReference>
<dbReference type="GO" id="GO:0030170">
    <property type="term" value="F:pyridoxal phosphate binding"/>
    <property type="evidence" value="ECO:0007669"/>
    <property type="project" value="InterPro"/>
</dbReference>
<protein>
    <submittedName>
        <fullName evidence="5">Aminotransferase class I/II-fold pyridoxal phosphate-dependent enzyme</fullName>
    </submittedName>
</protein>
<keyword evidence="2 5" id="KW-0808">Transferase</keyword>
<organism evidence="5">
    <name type="scientific">Streptomyces sp. SID7499</name>
    <dbReference type="NCBI Taxonomy" id="2706086"/>
    <lineage>
        <taxon>Bacteria</taxon>
        <taxon>Bacillati</taxon>
        <taxon>Actinomycetota</taxon>
        <taxon>Actinomycetes</taxon>
        <taxon>Kitasatosporales</taxon>
        <taxon>Streptomycetaceae</taxon>
        <taxon>Streptomyces</taxon>
    </lineage>
</organism>
<feature type="domain" description="Aminotransferase class I/classII large" evidence="4">
    <location>
        <begin position="8"/>
        <end position="90"/>
    </location>
</feature>
<evidence type="ECO:0000259" key="4">
    <source>
        <dbReference type="Pfam" id="PF00155"/>
    </source>
</evidence>
<evidence type="ECO:0000256" key="2">
    <source>
        <dbReference type="ARBA" id="ARBA00022679"/>
    </source>
</evidence>
<keyword evidence="1 5" id="KW-0032">Aminotransferase</keyword>
<dbReference type="PANTHER" id="PTHR43643">
    <property type="entry name" value="HISTIDINOL-PHOSPHATE AMINOTRANSFERASE 2"/>
    <property type="match status" value="1"/>
</dbReference>
<evidence type="ECO:0000313" key="5">
    <source>
        <dbReference type="EMBL" id="NEE18170.1"/>
    </source>
</evidence>
<dbReference type="InterPro" id="IPR004839">
    <property type="entry name" value="Aminotransferase_I/II_large"/>
</dbReference>
<feature type="non-terminal residue" evidence="5">
    <location>
        <position position="90"/>
    </location>
</feature>
<dbReference type="InterPro" id="IPR050106">
    <property type="entry name" value="HistidinolP_aminotransfase"/>
</dbReference>
<dbReference type="SUPFAM" id="SSF53383">
    <property type="entry name" value="PLP-dependent transferases"/>
    <property type="match status" value="1"/>
</dbReference>
<comment type="caution">
    <text evidence="5">The sequence shown here is derived from an EMBL/GenBank/DDBJ whole genome shotgun (WGS) entry which is preliminary data.</text>
</comment>
<feature type="non-terminal residue" evidence="5">
    <location>
        <position position="1"/>
    </location>
</feature>